<name>A0A839ND31_9MICO</name>
<dbReference type="RefSeq" id="WP_246336221.1">
    <property type="nucleotide sequence ID" value="NZ_JACHVQ010000001.1"/>
</dbReference>
<evidence type="ECO:0000256" key="3">
    <source>
        <dbReference type="ARBA" id="ARBA00022692"/>
    </source>
</evidence>
<dbReference type="AlphaFoldDB" id="A0A839ND31"/>
<dbReference type="PANTHER" id="PTHR39087:SF2">
    <property type="entry name" value="UPF0104 MEMBRANE PROTEIN MJ1595"/>
    <property type="match status" value="1"/>
</dbReference>
<feature type="transmembrane region" description="Helical" evidence="6">
    <location>
        <begin position="312"/>
        <end position="340"/>
    </location>
</feature>
<feature type="transmembrane region" description="Helical" evidence="6">
    <location>
        <begin position="200"/>
        <end position="218"/>
    </location>
</feature>
<keyword evidence="4 6" id="KW-1133">Transmembrane helix</keyword>
<keyword evidence="3 6" id="KW-0812">Transmembrane</keyword>
<dbReference type="GO" id="GO:0005886">
    <property type="term" value="C:plasma membrane"/>
    <property type="evidence" value="ECO:0007669"/>
    <property type="project" value="UniProtKB-SubCell"/>
</dbReference>
<organism evidence="7 8">
    <name type="scientific">Flexivirga oryzae</name>
    <dbReference type="NCBI Taxonomy" id="1794944"/>
    <lineage>
        <taxon>Bacteria</taxon>
        <taxon>Bacillati</taxon>
        <taxon>Actinomycetota</taxon>
        <taxon>Actinomycetes</taxon>
        <taxon>Micrococcales</taxon>
        <taxon>Dermacoccaceae</taxon>
        <taxon>Flexivirga</taxon>
    </lineage>
</organism>
<accession>A0A839ND31</accession>
<comment type="subcellular location">
    <subcellularLocation>
        <location evidence="1">Cell membrane</location>
        <topology evidence="1">Multi-pass membrane protein</topology>
    </subcellularLocation>
</comment>
<keyword evidence="5 6" id="KW-0472">Membrane</keyword>
<feature type="transmembrane region" description="Helical" evidence="6">
    <location>
        <begin position="49"/>
        <end position="70"/>
    </location>
</feature>
<evidence type="ECO:0000256" key="1">
    <source>
        <dbReference type="ARBA" id="ARBA00004651"/>
    </source>
</evidence>
<evidence type="ECO:0000313" key="7">
    <source>
        <dbReference type="EMBL" id="MBB2892601.1"/>
    </source>
</evidence>
<feature type="transmembrane region" description="Helical" evidence="6">
    <location>
        <begin position="272"/>
        <end position="292"/>
    </location>
</feature>
<dbReference type="PANTHER" id="PTHR39087">
    <property type="entry name" value="UPF0104 MEMBRANE PROTEIN MJ1595"/>
    <property type="match status" value="1"/>
</dbReference>
<proteinExistence type="predicted"/>
<sequence length="386" mass="41173">MKSSRRAGTPMSRDINRTVEIDEIVAANNLTGDDDDGDTPVMPKLSARLLIHALFGIALAAVMIGALPWFTHTSWSKIGHHLDLVGPQATLECMGIMLLGLAIYTFTLSAALPGLSHLKASIINVSGSAVSNVLPGGGAVGMASTYMMLRSWGFARRNISTGLIVSGIWNVLFRVGMPLIGIAAVSRSTDAMPSIMARGAWWGGVIGLLLMIGFVVALSRPEWTAWLGDQIDARLGSVLARLRRGDNKGKRLNIKHLLLDQRARISTVTKHGWLPMSLGVIGQLALWFLLFWRVMAAVHVDLPVAELFAAYAIGRLMTAIPFTPGGLGFTEASAVVILVFWGANPAAASAGVVVFAIFTHIAEIPLGALGWLAWWAMPKVGAPANT</sequence>
<gene>
    <name evidence="7" type="ORF">FHU39_002585</name>
</gene>
<keyword evidence="8" id="KW-1185">Reference proteome</keyword>
<feature type="transmembrane region" description="Helical" evidence="6">
    <location>
        <begin position="161"/>
        <end position="185"/>
    </location>
</feature>
<reference evidence="7 8" key="1">
    <citation type="submission" date="2020-08" db="EMBL/GenBank/DDBJ databases">
        <title>Sequencing the genomes of 1000 actinobacteria strains.</title>
        <authorList>
            <person name="Klenk H.-P."/>
        </authorList>
    </citation>
    <scope>NUCLEOTIDE SEQUENCE [LARGE SCALE GENOMIC DNA]</scope>
    <source>
        <strain evidence="7 8">DSM 105369</strain>
    </source>
</reference>
<evidence type="ECO:0000256" key="6">
    <source>
        <dbReference type="SAM" id="Phobius"/>
    </source>
</evidence>
<feature type="transmembrane region" description="Helical" evidence="6">
    <location>
        <begin position="352"/>
        <end position="377"/>
    </location>
</feature>
<evidence type="ECO:0000256" key="5">
    <source>
        <dbReference type="ARBA" id="ARBA00023136"/>
    </source>
</evidence>
<dbReference type="InterPro" id="IPR022791">
    <property type="entry name" value="L-PG_synthase/AglD"/>
</dbReference>
<evidence type="ECO:0000256" key="2">
    <source>
        <dbReference type="ARBA" id="ARBA00022475"/>
    </source>
</evidence>
<keyword evidence="2" id="KW-1003">Cell membrane</keyword>
<evidence type="ECO:0000313" key="8">
    <source>
        <dbReference type="Proteomes" id="UP000559182"/>
    </source>
</evidence>
<dbReference type="Pfam" id="PF03706">
    <property type="entry name" value="LPG_synthase_TM"/>
    <property type="match status" value="1"/>
</dbReference>
<dbReference type="EMBL" id="JACHVQ010000001">
    <property type="protein sequence ID" value="MBB2892601.1"/>
    <property type="molecule type" value="Genomic_DNA"/>
</dbReference>
<protein>
    <submittedName>
        <fullName evidence="7">Uncharacterized membrane protein YbhN (UPF0104 family)</fullName>
    </submittedName>
</protein>
<feature type="transmembrane region" description="Helical" evidence="6">
    <location>
        <begin position="91"/>
        <end position="112"/>
    </location>
</feature>
<dbReference type="Proteomes" id="UP000559182">
    <property type="component" value="Unassembled WGS sequence"/>
</dbReference>
<evidence type="ECO:0000256" key="4">
    <source>
        <dbReference type="ARBA" id="ARBA00022989"/>
    </source>
</evidence>
<comment type="caution">
    <text evidence="7">The sequence shown here is derived from an EMBL/GenBank/DDBJ whole genome shotgun (WGS) entry which is preliminary data.</text>
</comment>